<proteinExistence type="predicted"/>
<feature type="domain" description="S-Me-THD N-terminal" evidence="1">
    <location>
        <begin position="15"/>
        <end position="172"/>
    </location>
</feature>
<dbReference type="RefSeq" id="WP_176165156.1">
    <property type="nucleotide sequence ID" value="NZ_CP054929.1"/>
</dbReference>
<name>A0A7H8NG81_9ACTN</name>
<dbReference type="AlphaFoldDB" id="A0A7H8NG81"/>
<reference evidence="3 4" key="1">
    <citation type="submission" date="2020-06" db="EMBL/GenBank/DDBJ databases">
        <title>Genome mining for natural products.</title>
        <authorList>
            <person name="Zhang B."/>
            <person name="Shi J."/>
            <person name="Ge H."/>
        </authorList>
    </citation>
    <scope>NUCLEOTIDE SEQUENCE [LARGE SCALE GENOMIC DNA]</scope>
    <source>
        <strain evidence="3 4">NA00687</strain>
    </source>
</reference>
<dbReference type="Pfam" id="PF20906">
    <property type="entry name" value="S-Me-THD_C"/>
    <property type="match status" value="1"/>
</dbReference>
<feature type="domain" description="S-Me-THD-like C-terminal" evidence="2">
    <location>
        <begin position="176"/>
        <end position="363"/>
    </location>
</feature>
<dbReference type="SUPFAM" id="SSF160991">
    <property type="entry name" value="CV3147-like"/>
    <property type="match status" value="1"/>
</dbReference>
<dbReference type="InterPro" id="IPR048350">
    <property type="entry name" value="S-Me-THD-like_C"/>
</dbReference>
<dbReference type="Gene3D" id="3.40.1610.10">
    <property type="entry name" value="CV3147-like domain"/>
    <property type="match status" value="1"/>
</dbReference>
<protein>
    <submittedName>
        <fullName evidence="3">DUF917 domain-containing protein</fullName>
    </submittedName>
</protein>
<dbReference type="Pfam" id="PF06032">
    <property type="entry name" value="S-Me-THD_N"/>
    <property type="match status" value="1"/>
</dbReference>
<evidence type="ECO:0000259" key="2">
    <source>
        <dbReference type="Pfam" id="PF20906"/>
    </source>
</evidence>
<sequence>MTARGAGPVRAIGAEDVPTLWAGAQFYAPAFGDDGAEGLREWVTALLAEHGPVPLVRAESLPPDTRCAALGLVGSGTALAELPPVGDEFTMALSGLERRIGQRVEAVFPLAAAALNALTPLVAACLRGLPLIDSDGMGRVFPLVQYTSLHLAGLPVGPVCAAGPAGESLTVEAASADRVETMLRAQVHLMGGWAATASYPCAAAELRRAGLQGTVSRLLAAGRVLLAGGPVDRVVSQLSAVTGCRSVGRGRVVEVEQLTRPMEWAQPAHASTVLVAESGGAGRLLQLELQNDILLVLADGALTAAVPDVICLLDAVRGGVVGLDSLGGGEMVEVLVMPAASVWYSPAGLALAGPRAFGLPVEHPRVAR</sequence>
<evidence type="ECO:0000313" key="4">
    <source>
        <dbReference type="Proteomes" id="UP000509303"/>
    </source>
</evidence>
<dbReference type="InterPro" id="IPR010318">
    <property type="entry name" value="S-Me-THD_N"/>
</dbReference>
<accession>A0A7H8NG81</accession>
<dbReference type="EMBL" id="CP054929">
    <property type="protein sequence ID" value="QKW53451.1"/>
    <property type="molecule type" value="Genomic_DNA"/>
</dbReference>
<dbReference type="Proteomes" id="UP000509303">
    <property type="component" value="Chromosome"/>
</dbReference>
<organism evidence="3 4">
    <name type="scientific">Streptomyces buecherae</name>
    <dbReference type="NCBI Taxonomy" id="2763006"/>
    <lineage>
        <taxon>Bacteria</taxon>
        <taxon>Bacillati</taxon>
        <taxon>Actinomycetota</taxon>
        <taxon>Actinomycetes</taxon>
        <taxon>Kitasatosporales</taxon>
        <taxon>Streptomycetaceae</taxon>
        <taxon>Streptomyces</taxon>
    </lineage>
</organism>
<dbReference type="Gene3D" id="2.40.390.10">
    <property type="entry name" value="CV3147-like"/>
    <property type="match status" value="1"/>
</dbReference>
<keyword evidence="4" id="KW-1185">Reference proteome</keyword>
<dbReference type="InterPro" id="IPR027479">
    <property type="entry name" value="S-Me-THD_N_sf"/>
</dbReference>
<evidence type="ECO:0000313" key="3">
    <source>
        <dbReference type="EMBL" id="QKW53451.1"/>
    </source>
</evidence>
<gene>
    <name evidence="3" type="ORF">HUT08_32280</name>
</gene>
<dbReference type="InterPro" id="IPR024071">
    <property type="entry name" value="S-Me-THD_C_sf"/>
</dbReference>
<evidence type="ECO:0000259" key="1">
    <source>
        <dbReference type="Pfam" id="PF06032"/>
    </source>
</evidence>